<dbReference type="InterPro" id="IPR012171">
    <property type="entry name" value="Fatty_acid_desaturase"/>
</dbReference>
<dbReference type="Pfam" id="PF00487">
    <property type="entry name" value="FA_desaturase"/>
    <property type="match status" value="1"/>
</dbReference>
<dbReference type="EMBL" id="AY772714">
    <property type="protein sequence ID" value="AAV41372.1"/>
    <property type="molecule type" value="Genomic_DNA"/>
</dbReference>
<dbReference type="BRENDA" id="1.3.5.B4">
    <property type="organism ID" value="13010"/>
</dbReference>
<keyword evidence="3" id="KW-1133">Transmembrane helix</keyword>
<sequence length="312" mass="36168">MAPDVTHVQPRVQSPAGPDDEDDALSLWKAQYPMPEEKGTVSKPQAALKYRPPRSDWKGVSIACTVITLWTAVFYHGCWQIKLTGPDKSAWWDVVATFLALEFLNTGLFITTHDAMHGTIAIRNRRLNDLLGNIAISLYAWFDYDMLHKKHWEHHNFTGLPHKDPDFHRGDPALHKWFGRFMWEYATPLQFAKIFAYPFFLQSLRVQYPNLCVFLAAAPLVSAFRLFYFGTYLPHLPSNAQETMPWEKSHSADDPRPLSFLKCYHFDYHWEHHRWPYAPWWELPVCKRITKTLDAAVPGVQSDGTKKSQLVN</sequence>
<name>Q5U931_9CHLO</name>
<gene>
    <name evidence="5" type="primary">bkt/crto</name>
</gene>
<feature type="region of interest" description="Disordered" evidence="2">
    <location>
        <begin position="1"/>
        <end position="23"/>
    </location>
</feature>
<protein>
    <submittedName>
        <fullName evidence="5">Beta-carotene ketolase/oxygenase</fullName>
    </submittedName>
</protein>
<dbReference type="PANTHER" id="PTHR19353">
    <property type="entry name" value="FATTY ACID DESATURASE 2"/>
    <property type="match status" value="1"/>
</dbReference>
<dbReference type="GO" id="GO:0008610">
    <property type="term" value="P:lipid biosynthetic process"/>
    <property type="evidence" value="ECO:0007669"/>
    <property type="project" value="UniProtKB-ARBA"/>
</dbReference>
<dbReference type="AlphaFoldDB" id="Q5U931"/>
<dbReference type="InterPro" id="IPR005804">
    <property type="entry name" value="FA_desaturase_dom"/>
</dbReference>
<dbReference type="EMBL" id="AY772713">
    <property type="protein sequence ID" value="AAV41371.1"/>
    <property type="molecule type" value="mRNA"/>
</dbReference>
<feature type="transmembrane region" description="Helical" evidence="3">
    <location>
        <begin position="89"/>
        <end position="110"/>
    </location>
</feature>
<evidence type="ECO:0000256" key="1">
    <source>
        <dbReference type="ARBA" id="ARBA00023002"/>
    </source>
</evidence>
<reference evidence="5" key="2">
    <citation type="journal article" date="2006" name="Appl. Microbiol. Biotechnol.">
        <title>Isolation and characterization of a carotenoid oxygenase gene from Chlorella zofingiensis (Chlorophyta).</title>
        <authorList>
            <person name="Huang J.C."/>
            <person name="Wang Y."/>
            <person name="Sandmann G."/>
            <person name="Chen F."/>
        </authorList>
    </citation>
    <scope>NUCLEOTIDE SEQUENCE</scope>
</reference>
<evidence type="ECO:0000313" key="5">
    <source>
        <dbReference type="EMBL" id="AAV41372.1"/>
    </source>
</evidence>
<keyword evidence="3" id="KW-0472">Membrane</keyword>
<feature type="transmembrane region" description="Helical" evidence="3">
    <location>
        <begin position="130"/>
        <end position="147"/>
    </location>
</feature>
<dbReference type="GO" id="GO:0016717">
    <property type="term" value="F:oxidoreductase activity, acting on paired donors, with oxidation of a pair of donors resulting in the reduction of molecular oxygen to two molecules of water"/>
    <property type="evidence" value="ECO:0007669"/>
    <property type="project" value="TreeGrafter"/>
</dbReference>
<evidence type="ECO:0000259" key="4">
    <source>
        <dbReference type="Pfam" id="PF00487"/>
    </source>
</evidence>
<organism evidence="5">
    <name type="scientific">Chromochloris zofingiensis</name>
    <dbReference type="NCBI Taxonomy" id="31302"/>
    <lineage>
        <taxon>Eukaryota</taxon>
        <taxon>Viridiplantae</taxon>
        <taxon>Chlorophyta</taxon>
        <taxon>core chlorophytes</taxon>
        <taxon>Chlorophyceae</taxon>
        <taxon>CS clade</taxon>
        <taxon>Sphaeropleales</taxon>
        <taxon>Chromochloridaceae</taxon>
        <taxon>Chromochloris</taxon>
    </lineage>
</organism>
<keyword evidence="3" id="KW-0812">Transmembrane</keyword>
<keyword evidence="1" id="KW-0560">Oxidoreductase</keyword>
<reference evidence="5" key="1">
    <citation type="submission" date="2004-10" db="EMBL/GenBank/DDBJ databases">
        <title>Isolation and functional analysis of a ketolase cDNA for astaxanthin biosynthesis from the green microalga Chlorella zofingiensis.</title>
        <authorList>
            <person name="Jun-Chao H."/>
            <person name="Feng C."/>
            <person name="Yan W."/>
        </authorList>
    </citation>
    <scope>NUCLEOTIDE SEQUENCE</scope>
</reference>
<dbReference type="GO" id="GO:0016020">
    <property type="term" value="C:membrane"/>
    <property type="evidence" value="ECO:0007669"/>
    <property type="project" value="TreeGrafter"/>
</dbReference>
<feature type="transmembrane region" description="Helical" evidence="3">
    <location>
        <begin position="59"/>
        <end position="77"/>
    </location>
</feature>
<dbReference type="BRENDA" id="1.14.99.64">
    <property type="organism ID" value="13010"/>
</dbReference>
<accession>Q5U931</accession>
<proteinExistence type="evidence at transcript level"/>
<feature type="transmembrane region" description="Helical" evidence="3">
    <location>
        <begin position="208"/>
        <end position="228"/>
    </location>
</feature>
<feature type="domain" description="Fatty acid desaturase" evidence="4">
    <location>
        <begin position="90"/>
        <end position="291"/>
    </location>
</feature>
<evidence type="ECO:0000256" key="2">
    <source>
        <dbReference type="SAM" id="MobiDB-lite"/>
    </source>
</evidence>
<dbReference type="PANTHER" id="PTHR19353:SF19">
    <property type="entry name" value="DELTA(5) FATTY ACID DESATURASE C-RELATED"/>
    <property type="match status" value="1"/>
</dbReference>
<evidence type="ECO:0000256" key="3">
    <source>
        <dbReference type="SAM" id="Phobius"/>
    </source>
</evidence>